<dbReference type="OrthoDB" id="384721at2"/>
<accession>A0A2U2HPC4</accession>
<dbReference type="PANTHER" id="PTHR37957:SF1">
    <property type="entry name" value="PHYTASE-LIKE DOMAIN-CONTAINING PROTEIN"/>
    <property type="match status" value="1"/>
</dbReference>
<protein>
    <submittedName>
        <fullName evidence="2">Esterase-like activity of phytase family protein</fullName>
    </submittedName>
</protein>
<dbReference type="AlphaFoldDB" id="A0A2U2HPC4"/>
<evidence type="ECO:0000259" key="1">
    <source>
        <dbReference type="Pfam" id="PF13449"/>
    </source>
</evidence>
<dbReference type="InterPro" id="IPR027372">
    <property type="entry name" value="Phytase-like_dom"/>
</dbReference>
<feature type="domain" description="Phytase-like" evidence="1">
    <location>
        <begin position="152"/>
        <end position="418"/>
    </location>
</feature>
<evidence type="ECO:0000313" key="2">
    <source>
        <dbReference type="EMBL" id="PWF49343.1"/>
    </source>
</evidence>
<sequence>MHEQDEATFSQTTPLGVVVGTVHRYPIRIAAQFHVPYEGANSAVSGEFPGGFAPSYGSGLSFKGTNAGGEREFYCLTDRGPNGAGPFLPSLDGPGTSGSQIFPSPSFAPAIGVITLGAAGAALSASLPIRVSAQVRASGLPIPFGAAGSVPEIPVLDAMRYDAAGKAAFSAHGLDTEALAFDGRRQALWSADEYGPFIVRLDPLTGIIVNKYGPGAGLPPVLAKRRANRGFEGMAFDHGSDKLHAFLQSPLADGDHWHAASNQAQPVERYARFTRWIEFDPASGSTSRMFAYPLDGADYHEGRTGHAKLGDMVALGGGKFVVIEQGPGPDGNMFHRLMLLELAGASDIAGAAFNPDSADLEKSSLGGAPVNGADWAAAVPLKKTLLLDLDALGWHMEKAEGLALVDGSTLALSNDSDFGLRSMVFDALGQAIAGIDTDAFTVDAGGVTVAGLAAVLAAPHSFRVTKGDPRERQGQLWLIGFDQPLGAY</sequence>
<dbReference type="Proteomes" id="UP000241421">
    <property type="component" value="Unassembled WGS sequence"/>
</dbReference>
<dbReference type="RefSeq" id="WP_106756716.1">
    <property type="nucleotide sequence ID" value="NZ_PXWF02000092.1"/>
</dbReference>
<gene>
    <name evidence="2" type="ORF">C7C56_006865</name>
</gene>
<keyword evidence="3" id="KW-1185">Reference proteome</keyword>
<organism evidence="2 3">
    <name type="scientific">Massilia glaciei</name>
    <dbReference type="NCBI Taxonomy" id="1524097"/>
    <lineage>
        <taxon>Bacteria</taxon>
        <taxon>Pseudomonadati</taxon>
        <taxon>Pseudomonadota</taxon>
        <taxon>Betaproteobacteria</taxon>
        <taxon>Burkholderiales</taxon>
        <taxon>Oxalobacteraceae</taxon>
        <taxon>Telluria group</taxon>
        <taxon>Massilia</taxon>
    </lineage>
</organism>
<comment type="caution">
    <text evidence="2">The sequence shown here is derived from an EMBL/GenBank/DDBJ whole genome shotgun (WGS) entry which is preliminary data.</text>
</comment>
<name>A0A2U2HPC4_9BURK</name>
<reference evidence="2 3" key="1">
    <citation type="submission" date="2018-04" db="EMBL/GenBank/DDBJ databases">
        <title>Massilia violaceinigra sp. nov., a novel purple-pigmented bacterium isolated from Tianshan glacier, Xinjiang, China.</title>
        <authorList>
            <person name="Wang H."/>
        </authorList>
    </citation>
    <scope>NUCLEOTIDE SEQUENCE [LARGE SCALE GENOMIC DNA]</scope>
    <source>
        <strain evidence="2 3">B448-2</strain>
    </source>
</reference>
<evidence type="ECO:0000313" key="3">
    <source>
        <dbReference type="Proteomes" id="UP000241421"/>
    </source>
</evidence>
<dbReference type="EMBL" id="PXWF02000092">
    <property type="protein sequence ID" value="PWF49343.1"/>
    <property type="molecule type" value="Genomic_DNA"/>
</dbReference>
<dbReference type="PANTHER" id="PTHR37957">
    <property type="entry name" value="BLR7070 PROTEIN"/>
    <property type="match status" value="1"/>
</dbReference>
<dbReference type="Pfam" id="PF13449">
    <property type="entry name" value="Phytase-like"/>
    <property type="match status" value="1"/>
</dbReference>
<proteinExistence type="predicted"/>